<dbReference type="NCBIfam" id="NF001453">
    <property type="entry name" value="PRK00312.1"/>
    <property type="match status" value="1"/>
</dbReference>
<dbReference type="PANTHER" id="PTHR11579:SF0">
    <property type="entry name" value="PROTEIN-L-ISOASPARTATE(D-ASPARTATE) O-METHYLTRANSFERASE"/>
    <property type="match status" value="1"/>
</dbReference>
<dbReference type="Gene3D" id="3.40.50.150">
    <property type="entry name" value="Vaccinia Virus protein VP39"/>
    <property type="match status" value="1"/>
</dbReference>
<dbReference type="Proteomes" id="UP000018439">
    <property type="component" value="Chromosome"/>
</dbReference>
<proteinExistence type="inferred from homology"/>
<evidence type="ECO:0000256" key="5">
    <source>
        <dbReference type="ARBA" id="ARBA00022679"/>
    </source>
</evidence>
<keyword evidence="5 7" id="KW-0808">Transferase</keyword>
<comment type="similarity">
    <text evidence="2 7">Belongs to the methyltransferase superfamily. L-isoaspartyl/D-aspartyl protein methyltransferase family.</text>
</comment>
<dbReference type="eggNOG" id="COG2518">
    <property type="taxonomic scope" value="Bacteria"/>
</dbReference>
<evidence type="ECO:0000313" key="8">
    <source>
        <dbReference type="EMBL" id="EGJ71675.1"/>
    </source>
</evidence>
<organism evidence="8 9">
    <name type="scientific">Bacteroides coprosuis DSM 18011</name>
    <dbReference type="NCBI Taxonomy" id="679937"/>
    <lineage>
        <taxon>Bacteria</taxon>
        <taxon>Pseudomonadati</taxon>
        <taxon>Bacteroidota</taxon>
        <taxon>Bacteroidia</taxon>
        <taxon>Bacteroidales</taxon>
        <taxon>Bacteroidaceae</taxon>
        <taxon>Bacteroides</taxon>
    </lineage>
</organism>
<dbReference type="EC" id="2.1.1.77" evidence="7"/>
<evidence type="ECO:0000256" key="6">
    <source>
        <dbReference type="ARBA" id="ARBA00022691"/>
    </source>
</evidence>
<dbReference type="InterPro" id="IPR029063">
    <property type="entry name" value="SAM-dependent_MTases_sf"/>
</dbReference>
<evidence type="ECO:0000256" key="3">
    <source>
        <dbReference type="ARBA" id="ARBA00022490"/>
    </source>
</evidence>
<dbReference type="SUPFAM" id="SSF53335">
    <property type="entry name" value="S-adenosyl-L-methionine-dependent methyltransferases"/>
    <property type="match status" value="1"/>
</dbReference>
<dbReference type="Pfam" id="PF01135">
    <property type="entry name" value="PCMT"/>
    <property type="match status" value="1"/>
</dbReference>
<reference evidence="8 9" key="1">
    <citation type="journal article" date="2011" name="Stand. Genomic Sci.">
        <title>Non-contiguous finished genome sequence of Bacteroides coprosuis type strain (PC139).</title>
        <authorList>
            <person name="Land M."/>
            <person name="Held B."/>
            <person name="Gronow S."/>
            <person name="Abt B."/>
            <person name="Lucas S."/>
            <person name="Del Rio T.G."/>
            <person name="Nolan M."/>
            <person name="Tice H."/>
            <person name="Cheng J.F."/>
            <person name="Pitluck S."/>
            <person name="Liolios K."/>
            <person name="Pagani I."/>
            <person name="Ivanova N."/>
            <person name="Mavromatis K."/>
            <person name="Mikhailova N."/>
            <person name="Pati A."/>
            <person name="Tapia R."/>
            <person name="Han C."/>
            <person name="Goodwin L."/>
            <person name="Chen A."/>
            <person name="Palaniappan K."/>
            <person name="Hauser L."/>
            <person name="Brambilla E.M."/>
            <person name="Rohde M."/>
            <person name="Goker M."/>
            <person name="Detter J.C."/>
            <person name="Woyke T."/>
            <person name="Bristow J."/>
            <person name="Eisen J.A."/>
            <person name="Markowitz V."/>
            <person name="Hugenholtz P."/>
            <person name="Kyrpides N.C."/>
            <person name="Klenk H.P."/>
            <person name="Lapidus A."/>
        </authorList>
    </citation>
    <scope>NUCLEOTIDE SEQUENCE [LARGE SCALE GENOMIC DNA]</scope>
    <source>
        <strain evidence="8 9">DSM 18011</strain>
    </source>
</reference>
<dbReference type="NCBIfam" id="TIGR00080">
    <property type="entry name" value="pimt"/>
    <property type="match status" value="1"/>
</dbReference>
<dbReference type="GO" id="GO:0030091">
    <property type="term" value="P:protein repair"/>
    <property type="evidence" value="ECO:0007669"/>
    <property type="project" value="UniProtKB-UniRule"/>
</dbReference>
<comment type="catalytic activity">
    <reaction evidence="7">
        <text>[protein]-L-isoaspartate + S-adenosyl-L-methionine = [protein]-L-isoaspartate alpha-methyl ester + S-adenosyl-L-homocysteine</text>
        <dbReference type="Rhea" id="RHEA:12705"/>
        <dbReference type="Rhea" id="RHEA-COMP:12143"/>
        <dbReference type="Rhea" id="RHEA-COMP:12144"/>
        <dbReference type="ChEBI" id="CHEBI:57856"/>
        <dbReference type="ChEBI" id="CHEBI:59789"/>
        <dbReference type="ChEBI" id="CHEBI:90596"/>
        <dbReference type="ChEBI" id="CHEBI:90598"/>
        <dbReference type="EC" id="2.1.1.77"/>
    </reaction>
</comment>
<evidence type="ECO:0000313" key="9">
    <source>
        <dbReference type="Proteomes" id="UP000018439"/>
    </source>
</evidence>
<evidence type="ECO:0000256" key="1">
    <source>
        <dbReference type="ARBA" id="ARBA00004496"/>
    </source>
</evidence>
<keyword evidence="9" id="KW-1185">Reference proteome</keyword>
<comment type="function">
    <text evidence="7">Catalyzes the methyl esterification of L-isoaspartyl residues in peptides and proteins that result from spontaneous decomposition of normal L-aspartyl and L-asparaginyl residues. It plays a role in the repair and/or degradation of damaged proteins.</text>
</comment>
<dbReference type="AlphaFoldDB" id="F3ZPT8"/>
<dbReference type="HOGENOM" id="CLU_055432_2_0_10"/>
<evidence type="ECO:0000256" key="2">
    <source>
        <dbReference type="ARBA" id="ARBA00005369"/>
    </source>
</evidence>
<accession>F3ZPT8</accession>
<gene>
    <name evidence="7" type="primary">pcm</name>
    <name evidence="8" type="ORF">Bcop_1480</name>
</gene>
<dbReference type="InterPro" id="IPR000682">
    <property type="entry name" value="PCMT"/>
</dbReference>
<dbReference type="PROSITE" id="PS01279">
    <property type="entry name" value="PCMT"/>
    <property type="match status" value="1"/>
</dbReference>
<dbReference type="GO" id="GO:0004719">
    <property type="term" value="F:protein-L-isoaspartate (D-aspartate) O-methyltransferase activity"/>
    <property type="evidence" value="ECO:0007669"/>
    <property type="project" value="UniProtKB-UniRule"/>
</dbReference>
<keyword evidence="6 7" id="KW-0949">S-adenosyl-L-methionine</keyword>
<evidence type="ECO:0000256" key="4">
    <source>
        <dbReference type="ARBA" id="ARBA00022603"/>
    </source>
</evidence>
<keyword evidence="3 7" id="KW-0963">Cytoplasm</keyword>
<dbReference type="STRING" id="679937.Bcop_1480"/>
<sequence>MNPTPPHLENAKKLIHEIRLKGITDERILKALLHIPRHHFVEDRYKEAAYDDKPLPIGKEQTISQPFTVAYQTMLLDVQEGDKILEIGTGSGYQAAVLCELGAKVFSIERYEHLHSRAKCVLQELSYTPQLFFGDGYLGLPQYAPFDKILITAATDTIPEVLKKQLAMGGKMVLPLGSVYGQVMTVLRKVSKEEFQRTEHGGFVFVPMLKGVEKEAN</sequence>
<protein>
    <recommendedName>
        <fullName evidence="7">Protein-L-isoaspartate O-methyltransferase</fullName>
        <ecNumber evidence="7">2.1.1.77</ecNumber>
    </recommendedName>
    <alternativeName>
        <fullName evidence="7">L-isoaspartyl protein carboxyl methyltransferase</fullName>
    </alternativeName>
    <alternativeName>
        <fullName evidence="7">Protein L-isoaspartyl methyltransferase</fullName>
    </alternativeName>
    <alternativeName>
        <fullName evidence="7">Protein-beta-aspartate methyltransferase</fullName>
        <shortName evidence="7">PIMT</shortName>
    </alternativeName>
</protein>
<dbReference type="HAMAP" id="MF_00090">
    <property type="entry name" value="PIMT"/>
    <property type="match status" value="1"/>
</dbReference>
<dbReference type="PANTHER" id="PTHR11579">
    <property type="entry name" value="PROTEIN-L-ISOASPARTATE O-METHYLTRANSFERASE"/>
    <property type="match status" value="1"/>
</dbReference>
<dbReference type="FunFam" id="3.40.50.150:FF:000010">
    <property type="entry name" value="Protein-L-isoaspartate O-methyltransferase"/>
    <property type="match status" value="1"/>
</dbReference>
<feature type="active site" evidence="7">
    <location>
        <position position="64"/>
    </location>
</feature>
<dbReference type="GO" id="GO:0005737">
    <property type="term" value="C:cytoplasm"/>
    <property type="evidence" value="ECO:0007669"/>
    <property type="project" value="UniProtKB-SubCell"/>
</dbReference>
<dbReference type="EMBL" id="CM001167">
    <property type="protein sequence ID" value="EGJ71675.1"/>
    <property type="molecule type" value="Genomic_DNA"/>
</dbReference>
<name>F3ZPT8_9BACE</name>
<evidence type="ECO:0000256" key="7">
    <source>
        <dbReference type="HAMAP-Rule" id="MF_00090"/>
    </source>
</evidence>
<comment type="subcellular location">
    <subcellularLocation>
        <location evidence="1 7">Cytoplasm</location>
    </subcellularLocation>
</comment>
<dbReference type="OrthoDB" id="9810066at2"/>
<dbReference type="GO" id="GO:0032259">
    <property type="term" value="P:methylation"/>
    <property type="evidence" value="ECO:0007669"/>
    <property type="project" value="UniProtKB-KW"/>
</dbReference>
<keyword evidence="4 7" id="KW-0489">Methyltransferase</keyword>